<dbReference type="Proteomes" id="UP000662986">
    <property type="component" value="Plasmid unnamed4"/>
</dbReference>
<feature type="region of interest" description="Disordered" evidence="2">
    <location>
        <begin position="120"/>
        <end position="146"/>
    </location>
</feature>
<geneLocation type="plasmid" evidence="3 4">
    <name>unnamed4</name>
</geneLocation>
<accession>A0A974VYW0</accession>
<name>A0A974VYW0_9NOCA</name>
<gene>
    <name evidence="3" type="ORF">JWS13_03525</name>
</gene>
<proteinExistence type="predicted"/>
<evidence type="ECO:0008006" key="5">
    <source>
        <dbReference type="Google" id="ProtNLM"/>
    </source>
</evidence>
<evidence type="ECO:0000313" key="4">
    <source>
        <dbReference type="Proteomes" id="UP000662986"/>
    </source>
</evidence>
<feature type="coiled-coil region" evidence="1">
    <location>
        <begin position="75"/>
        <end position="102"/>
    </location>
</feature>
<sequence length="146" mass="16553">MGRPPRDHQADRRAIEAAADRLLAGTPLRSTTGKLTATELITESGLRRDVVYEHGDLTDTFKARVKARNAVPEAMRELTDRCTQLHEQLQKTKTDLARAREVSSYLRRVIAELSIELDQSRQEDHATPTVPRLRSRSARKFHTPPC</sequence>
<dbReference type="EMBL" id="CP070615">
    <property type="protein sequence ID" value="QSE87724.1"/>
    <property type="molecule type" value="Genomic_DNA"/>
</dbReference>
<keyword evidence="3" id="KW-0614">Plasmid</keyword>
<protein>
    <recommendedName>
        <fullName evidence="5">Mobilization protein</fullName>
    </recommendedName>
</protein>
<evidence type="ECO:0000313" key="3">
    <source>
        <dbReference type="EMBL" id="QSE87724.1"/>
    </source>
</evidence>
<reference evidence="3 4" key="2">
    <citation type="journal article" date="2022" name="Arch. Microbiol.">
        <title>Rhodococcus pseudokoreensis sp. nov. isolated from the rhizosphere of young M26 apple rootstocks.</title>
        <authorList>
            <person name="Kampfer P."/>
            <person name="Glaeser S.P."/>
            <person name="Blom J."/>
            <person name="Wolf J."/>
            <person name="Benning S."/>
            <person name="Schloter M."/>
            <person name="Neumann-Schaal M."/>
        </authorList>
    </citation>
    <scope>NUCLEOTIDE SEQUENCE [LARGE SCALE GENOMIC DNA]</scope>
    <source>
        <strain evidence="3 4">R79</strain>
    </source>
</reference>
<evidence type="ECO:0000256" key="2">
    <source>
        <dbReference type="SAM" id="MobiDB-lite"/>
    </source>
</evidence>
<keyword evidence="1" id="KW-0175">Coiled coil</keyword>
<keyword evidence="4" id="KW-1185">Reference proteome</keyword>
<reference evidence="3 4" key="1">
    <citation type="journal article" date="2021" name="Microbiol. Resour. Announc.">
        <title>Complete Genome Sequences of Two Rhodococcus sp. Strains with Large and Linear Chromosomes, Isolated from Apple Rhizosphere.</title>
        <authorList>
            <person name="Benning S."/>
            <person name="Brugnone N."/>
            <person name="Siani R."/>
            <person name="Kublik S."/>
            <person name="Schloter M."/>
            <person name="Rad V."/>
        </authorList>
    </citation>
    <scope>NUCLEOTIDE SEQUENCE [LARGE SCALE GENOMIC DNA]</scope>
    <source>
        <strain evidence="3 4">R79</strain>
    </source>
</reference>
<evidence type="ECO:0000256" key="1">
    <source>
        <dbReference type="SAM" id="Coils"/>
    </source>
</evidence>
<organism evidence="3 4">
    <name type="scientific">Rhodococcus pseudokoreensis</name>
    <dbReference type="NCBI Taxonomy" id="2811421"/>
    <lineage>
        <taxon>Bacteria</taxon>
        <taxon>Bacillati</taxon>
        <taxon>Actinomycetota</taxon>
        <taxon>Actinomycetes</taxon>
        <taxon>Mycobacteriales</taxon>
        <taxon>Nocardiaceae</taxon>
        <taxon>Rhodococcus</taxon>
    </lineage>
</organism>
<feature type="compositionally biased region" description="Basic residues" evidence="2">
    <location>
        <begin position="133"/>
        <end position="146"/>
    </location>
</feature>